<name>A0A252F3K3_9FIRM</name>
<dbReference type="Proteomes" id="UP000194903">
    <property type="component" value="Unassembled WGS sequence"/>
</dbReference>
<evidence type="ECO:0000313" key="1">
    <source>
        <dbReference type="EMBL" id="OUM20367.1"/>
    </source>
</evidence>
<reference evidence="1 2" key="1">
    <citation type="submission" date="2017-05" db="EMBL/GenBank/DDBJ databases">
        <title>Butyricicoccus porcorum sp. nov. a butyrate-producing bacterium from the swine intestinal tract.</title>
        <authorList>
            <person name="Trachsel J."/>
            <person name="Humphrey S."/>
            <person name="Allen H.K."/>
        </authorList>
    </citation>
    <scope>NUCLEOTIDE SEQUENCE [LARGE SCALE GENOMIC DNA]</scope>
    <source>
        <strain evidence="1">BB10</strain>
    </source>
</reference>
<sequence length="82" mass="8957">MELFAKQGEKPQKSIRISGFANDALQKKPVPGARRPVLQQTGAAMPPYLPVSPLSQKLCQNIPKITSTALLPQISCYFLAFS</sequence>
<dbReference type="AlphaFoldDB" id="A0A252F3K3"/>
<dbReference type="EMBL" id="NHOC01000005">
    <property type="protein sequence ID" value="OUM20367.1"/>
    <property type="molecule type" value="Genomic_DNA"/>
</dbReference>
<organism evidence="1 2">
    <name type="scientific">Butyricicoccus porcorum</name>
    <dbReference type="NCBI Taxonomy" id="1945634"/>
    <lineage>
        <taxon>Bacteria</taxon>
        <taxon>Bacillati</taxon>
        <taxon>Bacillota</taxon>
        <taxon>Clostridia</taxon>
        <taxon>Eubacteriales</taxon>
        <taxon>Butyricicoccaceae</taxon>
        <taxon>Butyricicoccus</taxon>
    </lineage>
</organism>
<gene>
    <name evidence="1" type="ORF">CBW42_05880</name>
</gene>
<comment type="caution">
    <text evidence="1">The sequence shown here is derived from an EMBL/GenBank/DDBJ whole genome shotgun (WGS) entry which is preliminary data.</text>
</comment>
<evidence type="ECO:0000313" key="2">
    <source>
        <dbReference type="Proteomes" id="UP000194903"/>
    </source>
</evidence>
<dbReference type="RefSeq" id="WP_087018706.1">
    <property type="nucleotide sequence ID" value="NZ_CP178353.1"/>
</dbReference>
<accession>A0A252F3K3</accession>
<protein>
    <submittedName>
        <fullName evidence="1">Uncharacterized protein</fullName>
    </submittedName>
</protein>
<proteinExistence type="predicted"/>
<keyword evidence="2" id="KW-1185">Reference proteome</keyword>